<dbReference type="InterPro" id="IPR028203">
    <property type="entry name" value="PSII_CF48-like_dom"/>
</dbReference>
<feature type="domain" description="Photosynthesis system II assembly factor Ycf48/Hcf136-like" evidence="5">
    <location>
        <begin position="57"/>
        <end position="165"/>
    </location>
</feature>
<feature type="region of interest" description="Disordered" evidence="3">
    <location>
        <begin position="325"/>
        <end position="346"/>
    </location>
</feature>
<evidence type="ECO:0000256" key="1">
    <source>
        <dbReference type="ARBA" id="ARBA00022531"/>
    </source>
</evidence>
<keyword evidence="1" id="KW-0602">Photosynthesis</keyword>
<sequence>MRLAVGVTVAAMIAAAAAYAISPRHTPPLKDTRVPLARMQLDTLARSAAGIVAGGELGHILYSADQGAHWQSAQLPEDRHALINQIVFATDNVGIAVGHEGWILRTEDGGKRWREVAFDAKGNGPLMSAARVAPGHWIAVGAFGLMMRSDDDGLHWQPFTVEGVGDHHLNRIVGAPDGRHWIIVGERGLVMLSDDAGANWRIVPPFYNGSLYGAVADPAGAGSWLAYGMRGNVFRSLDGGQSWTRAEAPGPVSLFGDARAADGELLLAGQGGIVFGSRDGGAHFSMLRHGTRLTFTDLLRSPNGWLIASDGGLRAYSPDLQRELAAPDEQLAQRDTADQPTSGARQ</sequence>
<dbReference type="InterPro" id="IPR036278">
    <property type="entry name" value="Sialidase_sf"/>
</dbReference>
<keyword evidence="7" id="KW-1185">Reference proteome</keyword>
<reference evidence="6 7" key="1">
    <citation type="submission" date="2018-05" db="EMBL/GenBank/DDBJ databases">
        <title>Genomic Encyclopedia of Type Strains, Phase IV (KMG-V): Genome sequencing to study the core and pangenomes of soil and plant-associated prokaryotes.</title>
        <authorList>
            <person name="Whitman W."/>
        </authorList>
    </citation>
    <scope>NUCLEOTIDE SEQUENCE [LARGE SCALE GENOMIC DNA]</scope>
    <source>
        <strain evidence="6 7">SCZa-39</strain>
    </source>
</reference>
<evidence type="ECO:0000256" key="3">
    <source>
        <dbReference type="SAM" id="MobiDB-lite"/>
    </source>
</evidence>
<keyword evidence="2" id="KW-0604">Photosystem II</keyword>
<accession>A0ABX5KIJ0</accession>
<keyword evidence="4" id="KW-0732">Signal</keyword>
<dbReference type="EMBL" id="QEOB01000011">
    <property type="protein sequence ID" value="PVX81229.1"/>
    <property type="molecule type" value="Genomic_DNA"/>
</dbReference>
<proteinExistence type="predicted"/>
<dbReference type="InterPro" id="IPR015943">
    <property type="entry name" value="WD40/YVTN_repeat-like_dom_sf"/>
</dbReference>
<evidence type="ECO:0000313" key="7">
    <source>
        <dbReference type="Proteomes" id="UP000245712"/>
    </source>
</evidence>
<dbReference type="Pfam" id="PF14870">
    <property type="entry name" value="PSII_BNR"/>
    <property type="match status" value="1"/>
</dbReference>
<dbReference type="Gene3D" id="2.130.10.10">
    <property type="entry name" value="YVTN repeat-like/Quinoprotein amine dehydrogenase"/>
    <property type="match status" value="2"/>
</dbReference>
<evidence type="ECO:0000313" key="6">
    <source>
        <dbReference type="EMBL" id="PVX81229.1"/>
    </source>
</evidence>
<protein>
    <submittedName>
        <fullName evidence="6">Photosystem II stability/assembly factor-like uncharacterized protein</fullName>
    </submittedName>
</protein>
<feature type="signal peptide" evidence="4">
    <location>
        <begin position="1"/>
        <end position="20"/>
    </location>
</feature>
<dbReference type="CDD" id="cd15482">
    <property type="entry name" value="Sialidase_non-viral"/>
    <property type="match status" value="1"/>
</dbReference>
<comment type="caution">
    <text evidence="6">The sequence shown here is derived from an EMBL/GenBank/DDBJ whole genome shotgun (WGS) entry which is preliminary data.</text>
</comment>
<dbReference type="PANTHER" id="PTHR47199">
    <property type="entry name" value="PHOTOSYSTEM II STABILITY/ASSEMBLY FACTOR HCF136, CHLOROPLASTIC"/>
    <property type="match status" value="1"/>
</dbReference>
<feature type="chain" id="PRO_5046955450" evidence="4">
    <location>
        <begin position="21"/>
        <end position="346"/>
    </location>
</feature>
<dbReference type="RefSeq" id="WP_116612281.1">
    <property type="nucleotide sequence ID" value="NZ_QEOB01000011.1"/>
</dbReference>
<evidence type="ECO:0000256" key="2">
    <source>
        <dbReference type="ARBA" id="ARBA00023276"/>
    </source>
</evidence>
<dbReference type="Proteomes" id="UP000245712">
    <property type="component" value="Unassembled WGS sequence"/>
</dbReference>
<evidence type="ECO:0000259" key="5">
    <source>
        <dbReference type="Pfam" id="PF14870"/>
    </source>
</evidence>
<dbReference type="PANTHER" id="PTHR47199:SF2">
    <property type="entry name" value="PHOTOSYSTEM II STABILITY_ASSEMBLY FACTOR HCF136, CHLOROPLASTIC"/>
    <property type="match status" value="1"/>
</dbReference>
<dbReference type="SUPFAM" id="SSF50939">
    <property type="entry name" value="Sialidases"/>
    <property type="match status" value="1"/>
</dbReference>
<name>A0ABX5KIJ0_9BURK</name>
<gene>
    <name evidence="6" type="ORF">C7402_111131</name>
</gene>
<evidence type="ECO:0000256" key="4">
    <source>
        <dbReference type="SAM" id="SignalP"/>
    </source>
</evidence>
<organism evidence="6 7">
    <name type="scientific">Paraburkholderia unamae</name>
    <dbReference type="NCBI Taxonomy" id="219649"/>
    <lineage>
        <taxon>Bacteria</taxon>
        <taxon>Pseudomonadati</taxon>
        <taxon>Pseudomonadota</taxon>
        <taxon>Betaproteobacteria</taxon>
        <taxon>Burkholderiales</taxon>
        <taxon>Burkholderiaceae</taxon>
        <taxon>Paraburkholderia</taxon>
    </lineage>
</organism>